<reference evidence="2 4" key="1">
    <citation type="submission" date="2018-06" db="EMBL/GenBank/DDBJ databases">
        <authorList>
            <consortium name="Pathogen Informatics"/>
            <person name="Doyle S."/>
        </authorList>
    </citation>
    <scope>NUCLEOTIDE SEQUENCE [LARGE SCALE GENOMIC DNA]</scope>
    <source>
        <strain evidence="2 4">NCTC9077</strain>
    </source>
</reference>
<dbReference type="Proteomes" id="UP000272662">
    <property type="component" value="Unassembled WGS sequence"/>
</dbReference>
<dbReference type="EMBL" id="UGCU01000001">
    <property type="protein sequence ID" value="STJ08563.1"/>
    <property type="molecule type" value="Genomic_DNA"/>
</dbReference>
<dbReference type="EMBL" id="RRVG01000057">
    <property type="protein sequence ID" value="RRL38319.1"/>
    <property type="molecule type" value="Genomic_DNA"/>
</dbReference>
<dbReference type="NCBIfam" id="TIGR02192">
    <property type="entry name" value="HtrL_YibB"/>
    <property type="match status" value="1"/>
</dbReference>
<evidence type="ECO:0000313" key="2">
    <source>
        <dbReference type="EMBL" id="STJ08563.1"/>
    </source>
</evidence>
<dbReference type="Pfam" id="PF09612">
    <property type="entry name" value="HtrL_YibB"/>
    <property type="match status" value="1"/>
</dbReference>
<reference evidence="1 5" key="2">
    <citation type="submission" date="2018-11" db="EMBL/GenBank/DDBJ databases">
        <title>E. coli isolates of the female bladder.</title>
        <authorList>
            <person name="Garretto A."/>
            <person name="Miller-Ensminger T."/>
            <person name="Wolfe A.J."/>
            <person name="Putonti C."/>
        </authorList>
    </citation>
    <scope>NUCLEOTIDE SEQUENCE [LARGE SCALE GENOMIC DNA]</scope>
    <source>
        <strain evidence="1 5">UMB1727</strain>
    </source>
</reference>
<dbReference type="NCBIfam" id="NF008462">
    <property type="entry name" value="PRK11346.1"/>
    <property type="match status" value="1"/>
</dbReference>
<dbReference type="InterPro" id="IPR011735">
    <property type="entry name" value="WlaTC/HtrL_glycosyltransf"/>
</dbReference>
<accession>A0A135PX43</accession>
<evidence type="ECO:0000313" key="4">
    <source>
        <dbReference type="Proteomes" id="UP000254495"/>
    </source>
</evidence>
<name>A0A135PX43_ECOLX</name>
<sequence length="290" mass="34012">MVLLVMKSSTTIITAYFDIGRGDWTANKGFREKLARSVDVYFSYFERLAALENEMIIFTSPDLKSRVEAIRNGKPTTVIVIDIKKKFRYIRSRIEKIQKDESFTNRLEPRQLKNPEYWSPEYVLVCNLKAYFVNKAINMGLVKTPLVAWIDFGYCRKPNVTRGLKIWDFPFDENKMHLFTIKKGLTVTSQQQAFDFMIGNHVYIIGGAIVGSQHKWKEFYKLVLESQKITLNNNIVDDDQGIFVMCYYKRSDLFNLNYLGRGKWFDLFRCFRSNTLGAKMQALRIFLSRK</sequence>
<reference evidence="3 6" key="3">
    <citation type="submission" date="2018-12" db="EMBL/GenBank/DDBJ databases">
        <authorList>
            <consortium name="Pathogen Informatics"/>
        </authorList>
    </citation>
    <scope>NUCLEOTIDE SEQUENCE [LARGE SCALE GENOMIC DNA]</scope>
    <source>
        <strain evidence="3 6">NCTC9702</strain>
    </source>
</reference>
<evidence type="ECO:0000313" key="1">
    <source>
        <dbReference type="EMBL" id="RRL38319.1"/>
    </source>
</evidence>
<proteinExistence type="predicted"/>
<protein>
    <submittedName>
        <fullName evidence="2">Involved in lipopolysaccharide biosynthesis</fullName>
    </submittedName>
    <submittedName>
        <fullName evidence="1">Protein YibB</fullName>
    </submittedName>
</protein>
<evidence type="ECO:0000313" key="3">
    <source>
        <dbReference type="EMBL" id="VED32027.1"/>
    </source>
</evidence>
<evidence type="ECO:0000313" key="5">
    <source>
        <dbReference type="Proteomes" id="UP000272662"/>
    </source>
</evidence>
<dbReference type="AlphaFoldDB" id="A0A135PX43"/>
<evidence type="ECO:0000313" key="6">
    <source>
        <dbReference type="Proteomes" id="UP000277930"/>
    </source>
</evidence>
<dbReference type="Proteomes" id="UP000277930">
    <property type="component" value="Chromosome 1"/>
</dbReference>
<dbReference type="Proteomes" id="UP000254495">
    <property type="component" value="Unassembled WGS sequence"/>
</dbReference>
<organism evidence="1 5">
    <name type="scientific">Escherichia coli</name>
    <dbReference type="NCBI Taxonomy" id="562"/>
    <lineage>
        <taxon>Bacteria</taxon>
        <taxon>Pseudomonadati</taxon>
        <taxon>Pseudomonadota</taxon>
        <taxon>Gammaproteobacteria</taxon>
        <taxon>Enterobacterales</taxon>
        <taxon>Enterobacteriaceae</taxon>
        <taxon>Escherichia</taxon>
    </lineage>
</organism>
<dbReference type="EMBL" id="LR134246">
    <property type="protein sequence ID" value="VED32027.1"/>
    <property type="molecule type" value="Genomic_DNA"/>
</dbReference>
<gene>
    <name evidence="1" type="primary">yibB</name>
    <name evidence="2" type="synonym">htrL</name>
    <name evidence="1" type="ORF">DU321_25620</name>
    <name evidence="2" type="ORF">NCTC9077_00153</name>
    <name evidence="3" type="ORF">NCTC9702_00122</name>
</gene>